<dbReference type="Pfam" id="PF01575">
    <property type="entry name" value="MaoC_dehydratas"/>
    <property type="match status" value="1"/>
</dbReference>
<dbReference type="InterPro" id="IPR002539">
    <property type="entry name" value="MaoC-like_dom"/>
</dbReference>
<reference evidence="2 3" key="1">
    <citation type="submission" date="2018-10" db="EMBL/GenBank/DDBJ databases">
        <title>Draft genome of Cortibacter populi DSM10536.</title>
        <authorList>
            <person name="Bernier A.-M."/>
            <person name="Bernard K."/>
        </authorList>
    </citation>
    <scope>NUCLEOTIDE SEQUENCE [LARGE SCALE GENOMIC DNA]</scope>
    <source>
        <strain evidence="2 3">DSM 105136</strain>
    </source>
</reference>
<dbReference type="Gene3D" id="3.10.129.10">
    <property type="entry name" value="Hotdog Thioesterase"/>
    <property type="match status" value="1"/>
</dbReference>
<dbReference type="SUPFAM" id="SSF54637">
    <property type="entry name" value="Thioesterase/thiol ester dehydrase-isomerase"/>
    <property type="match status" value="1"/>
</dbReference>
<keyword evidence="3" id="KW-1185">Reference proteome</keyword>
<dbReference type="AlphaFoldDB" id="A0A3M6QUC7"/>
<dbReference type="InterPro" id="IPR039375">
    <property type="entry name" value="NodN-like"/>
</dbReference>
<dbReference type="EMBL" id="RDQO01000002">
    <property type="protein sequence ID" value="RMX06635.1"/>
    <property type="molecule type" value="Genomic_DNA"/>
</dbReference>
<dbReference type="PANTHER" id="PTHR42993:SF1">
    <property type="entry name" value="MAOC-LIKE DEHYDRATASE DOMAIN-CONTAINING PROTEIN"/>
    <property type="match status" value="1"/>
</dbReference>
<organism evidence="2 3">
    <name type="scientific">Corticibacter populi</name>
    <dbReference type="NCBI Taxonomy" id="1550736"/>
    <lineage>
        <taxon>Bacteria</taxon>
        <taxon>Pseudomonadati</taxon>
        <taxon>Pseudomonadota</taxon>
        <taxon>Betaproteobacteria</taxon>
        <taxon>Burkholderiales</taxon>
        <taxon>Comamonadaceae</taxon>
        <taxon>Corticibacter</taxon>
    </lineage>
</organism>
<proteinExistence type="predicted"/>
<comment type="caution">
    <text evidence="2">The sequence shown here is derived from an EMBL/GenBank/DDBJ whole genome shotgun (WGS) entry which is preliminary data.</text>
</comment>
<evidence type="ECO:0000313" key="2">
    <source>
        <dbReference type="EMBL" id="RMX06635.1"/>
    </source>
</evidence>
<protein>
    <submittedName>
        <fullName evidence="2">MaoC family dehydratase</fullName>
    </submittedName>
</protein>
<dbReference type="InterPro" id="IPR029069">
    <property type="entry name" value="HotDog_dom_sf"/>
</dbReference>
<evidence type="ECO:0000259" key="1">
    <source>
        <dbReference type="Pfam" id="PF01575"/>
    </source>
</evidence>
<dbReference type="CDD" id="cd03450">
    <property type="entry name" value="NodN"/>
    <property type="match status" value="1"/>
</dbReference>
<dbReference type="Proteomes" id="UP000278006">
    <property type="component" value="Unassembled WGS sequence"/>
</dbReference>
<evidence type="ECO:0000313" key="3">
    <source>
        <dbReference type="Proteomes" id="UP000278006"/>
    </source>
</evidence>
<dbReference type="RefSeq" id="WP_122228297.1">
    <property type="nucleotide sequence ID" value="NZ_RDQO01000002.1"/>
</dbReference>
<dbReference type="OrthoDB" id="9801735at2"/>
<name>A0A3M6QUC7_9BURK</name>
<gene>
    <name evidence="2" type="ORF">D8I35_08985</name>
</gene>
<sequence>MTDQHPQHSFDSIAALKAFVGQPPVVGAAILVDQATIDTFASVTHDQQWIHVDPARAAVESPFKTTIAHGLLTLSLITGWYHRLFAFPGRKLALNYGFDKVRFTSPVPSGSALVGSFQLVRVEDIRDNEARCTWHVEVRAEGAERPAMVAEWLMQLRY</sequence>
<accession>A0A3M6QUC7</accession>
<feature type="domain" description="MaoC-like" evidence="1">
    <location>
        <begin position="20"/>
        <end position="129"/>
    </location>
</feature>
<dbReference type="PANTHER" id="PTHR42993">
    <property type="entry name" value="MAOC-LIKE DEHYDRATASE DOMAIN-CONTAINING PROTEIN"/>
    <property type="match status" value="1"/>
</dbReference>